<evidence type="ECO:0000256" key="3">
    <source>
        <dbReference type="ARBA" id="ARBA00023235"/>
    </source>
</evidence>
<dbReference type="PANTHER" id="PTHR43246">
    <property type="entry name" value="PEPTIDYL-PROLYL CIS-TRANS ISOMERASE CYP38, CHLOROPLASTIC"/>
    <property type="match status" value="1"/>
</dbReference>
<gene>
    <name evidence="6" type="ORF">HNQ59_002814</name>
</gene>
<keyword evidence="4" id="KW-0732">Signal</keyword>
<proteinExistence type="inferred from homology"/>
<dbReference type="AlphaFoldDB" id="A0A840MRW3"/>
<dbReference type="CDD" id="cd01920">
    <property type="entry name" value="cyclophilin_EcCYP_like"/>
    <property type="match status" value="1"/>
</dbReference>
<dbReference type="Pfam" id="PF00160">
    <property type="entry name" value="Pro_isomerase"/>
    <property type="match status" value="1"/>
</dbReference>
<dbReference type="PROSITE" id="PS00170">
    <property type="entry name" value="CSA_PPIASE_1"/>
    <property type="match status" value="1"/>
</dbReference>
<accession>A0A840MRW3</accession>
<dbReference type="EC" id="5.2.1.8" evidence="4"/>
<feature type="signal peptide" evidence="4">
    <location>
        <begin position="1"/>
        <end position="21"/>
    </location>
</feature>
<dbReference type="SUPFAM" id="SSF50891">
    <property type="entry name" value="Cyclophilin-like"/>
    <property type="match status" value="1"/>
</dbReference>
<evidence type="ECO:0000256" key="4">
    <source>
        <dbReference type="RuleBase" id="RU363019"/>
    </source>
</evidence>
<feature type="chain" id="PRO_5033101749" description="Peptidyl-prolyl cis-trans isomerase" evidence="4">
    <location>
        <begin position="22"/>
        <end position="194"/>
    </location>
</feature>
<dbReference type="EMBL" id="JACHHY010000017">
    <property type="protein sequence ID" value="MBB5019512.1"/>
    <property type="molecule type" value="Genomic_DNA"/>
</dbReference>
<dbReference type="PRINTS" id="PR00153">
    <property type="entry name" value="CSAPPISMRASE"/>
</dbReference>
<evidence type="ECO:0000256" key="2">
    <source>
        <dbReference type="ARBA" id="ARBA00023110"/>
    </source>
</evidence>
<keyword evidence="7" id="KW-1185">Reference proteome</keyword>
<dbReference type="InterPro" id="IPR020892">
    <property type="entry name" value="Cyclophilin-type_PPIase_CS"/>
</dbReference>
<dbReference type="InterPro" id="IPR029000">
    <property type="entry name" value="Cyclophilin-like_dom_sf"/>
</dbReference>
<evidence type="ECO:0000313" key="7">
    <source>
        <dbReference type="Proteomes" id="UP000575898"/>
    </source>
</evidence>
<dbReference type="InterPro" id="IPR044665">
    <property type="entry name" value="E_coli_cyclophilin_A-like"/>
</dbReference>
<comment type="catalytic activity">
    <reaction evidence="4">
        <text>[protein]-peptidylproline (omega=180) = [protein]-peptidylproline (omega=0)</text>
        <dbReference type="Rhea" id="RHEA:16237"/>
        <dbReference type="Rhea" id="RHEA-COMP:10747"/>
        <dbReference type="Rhea" id="RHEA-COMP:10748"/>
        <dbReference type="ChEBI" id="CHEBI:83833"/>
        <dbReference type="ChEBI" id="CHEBI:83834"/>
        <dbReference type="EC" id="5.2.1.8"/>
    </reaction>
</comment>
<keyword evidence="3 4" id="KW-0413">Isomerase</keyword>
<evidence type="ECO:0000256" key="1">
    <source>
        <dbReference type="ARBA" id="ARBA00007365"/>
    </source>
</evidence>
<dbReference type="PROSITE" id="PS50072">
    <property type="entry name" value="CSA_PPIASE_2"/>
    <property type="match status" value="1"/>
</dbReference>
<dbReference type="Gene3D" id="2.40.100.10">
    <property type="entry name" value="Cyclophilin-like"/>
    <property type="match status" value="1"/>
</dbReference>
<dbReference type="GO" id="GO:0003755">
    <property type="term" value="F:peptidyl-prolyl cis-trans isomerase activity"/>
    <property type="evidence" value="ECO:0007669"/>
    <property type="project" value="UniProtKB-UniRule"/>
</dbReference>
<protein>
    <recommendedName>
        <fullName evidence="4">Peptidyl-prolyl cis-trans isomerase</fullName>
        <shortName evidence="4">PPIase</shortName>
        <ecNumber evidence="4">5.2.1.8</ecNumber>
    </recommendedName>
</protein>
<sequence>MHIMQKMVLGAMFTLAANVFAADPVVEMKTSMGTIKLELYPEKAPKTVENFLQYVKNGHYKGTVFHRVIPNFMIQGGGMTPDMAEKATKAPIKNEADNGLKNEIGTVAMARTADKDSATAQFFINVNNNGFLDHGVRDFGYAVFGKVVEGMDVVNKIVAVPTANKGMHQNVPQKPITIESVKVLKEGEAPAAAK</sequence>
<comment type="similarity">
    <text evidence="1 4">Belongs to the cyclophilin-type PPIase family.</text>
</comment>
<evidence type="ECO:0000313" key="6">
    <source>
        <dbReference type="EMBL" id="MBB5019512.1"/>
    </source>
</evidence>
<organism evidence="6 7">
    <name type="scientific">Chitinivorax tropicus</name>
    <dbReference type="NCBI Taxonomy" id="714531"/>
    <lineage>
        <taxon>Bacteria</taxon>
        <taxon>Pseudomonadati</taxon>
        <taxon>Pseudomonadota</taxon>
        <taxon>Betaproteobacteria</taxon>
        <taxon>Chitinivorax</taxon>
    </lineage>
</organism>
<comment type="caution">
    <text evidence="6">The sequence shown here is derived from an EMBL/GenBank/DDBJ whole genome shotgun (WGS) entry which is preliminary data.</text>
</comment>
<dbReference type="GO" id="GO:0006457">
    <property type="term" value="P:protein folding"/>
    <property type="evidence" value="ECO:0007669"/>
    <property type="project" value="InterPro"/>
</dbReference>
<reference evidence="6 7" key="1">
    <citation type="submission" date="2020-08" db="EMBL/GenBank/DDBJ databases">
        <title>Genomic Encyclopedia of Type Strains, Phase IV (KMG-IV): sequencing the most valuable type-strain genomes for metagenomic binning, comparative biology and taxonomic classification.</title>
        <authorList>
            <person name="Goeker M."/>
        </authorList>
    </citation>
    <scope>NUCLEOTIDE SEQUENCE [LARGE SCALE GENOMIC DNA]</scope>
    <source>
        <strain evidence="6 7">DSM 27165</strain>
    </source>
</reference>
<dbReference type="InterPro" id="IPR002130">
    <property type="entry name" value="Cyclophilin-type_PPIase_dom"/>
</dbReference>
<evidence type="ECO:0000259" key="5">
    <source>
        <dbReference type="PROSITE" id="PS50072"/>
    </source>
</evidence>
<dbReference type="Proteomes" id="UP000575898">
    <property type="component" value="Unassembled WGS sequence"/>
</dbReference>
<name>A0A840MRW3_9PROT</name>
<feature type="domain" description="PPIase cyclophilin-type" evidence="5">
    <location>
        <begin position="30"/>
        <end position="183"/>
    </location>
</feature>
<comment type="function">
    <text evidence="4">PPIases accelerate the folding of proteins. It catalyzes the cis-trans isomerization of proline imidic peptide bonds in oligopeptides.</text>
</comment>
<keyword evidence="2 4" id="KW-0697">Rotamase</keyword>